<gene>
    <name evidence="1" type="ORF">EEB11_15115</name>
</gene>
<comment type="caution">
    <text evidence="1">The sequence shown here is derived from an EMBL/GenBank/DDBJ whole genome shotgun (WGS) entry which is preliminary data.</text>
</comment>
<dbReference type="Gene3D" id="3.30.450.150">
    <property type="entry name" value="Haem-degrading domain"/>
    <property type="match status" value="1"/>
</dbReference>
<dbReference type="InterPro" id="IPR005624">
    <property type="entry name" value="PduO/GlcC-like"/>
</dbReference>
<name>A0ABY2KIX2_9RHOB</name>
<proteinExistence type="predicted"/>
<evidence type="ECO:0000313" key="1">
    <source>
        <dbReference type="EMBL" id="TGD42279.1"/>
    </source>
</evidence>
<keyword evidence="2" id="KW-1185">Reference proteome</keyword>
<dbReference type="PANTHER" id="PTHR28255:SF1">
    <property type="entry name" value="UPF0303 PROTEIN YBR137W"/>
    <property type="match status" value="1"/>
</dbReference>
<evidence type="ECO:0000313" key="2">
    <source>
        <dbReference type="Proteomes" id="UP000297741"/>
    </source>
</evidence>
<evidence type="ECO:0008006" key="3">
    <source>
        <dbReference type="Google" id="ProtNLM"/>
    </source>
</evidence>
<reference evidence="1 2" key="1">
    <citation type="submission" date="2018-11" db="EMBL/GenBank/DDBJ databases">
        <title>Tabrizicola sp. isolated from sediment of alpine lake.</title>
        <authorList>
            <person name="Liu Z."/>
        </authorList>
    </citation>
    <scope>NUCLEOTIDE SEQUENCE [LARGE SCALE GENOMIC DNA]</scope>
    <source>
        <strain evidence="1 2">DRYC-M-16</strain>
    </source>
</reference>
<sequence length="85" mass="8811">MAREELGGFLWDVVGLKFKAKNITTPGAEQGLPVTDFATHGGSVPVRLRGGRVVAAVTVSGLPQADDHAMVVAALTAELDRIGAE</sequence>
<accession>A0ABY2KIX2</accession>
<dbReference type="InterPro" id="IPR038084">
    <property type="entry name" value="PduO/GlcC-like_sf"/>
</dbReference>
<protein>
    <recommendedName>
        <fullName evidence="3">IclR-ED domain-containing protein</fullName>
    </recommendedName>
</protein>
<dbReference type="Pfam" id="PF03928">
    <property type="entry name" value="HbpS-like"/>
    <property type="match status" value="1"/>
</dbReference>
<dbReference type="Proteomes" id="UP000297741">
    <property type="component" value="Unassembled WGS sequence"/>
</dbReference>
<dbReference type="PANTHER" id="PTHR28255">
    <property type="match status" value="1"/>
</dbReference>
<dbReference type="InterPro" id="IPR010371">
    <property type="entry name" value="YBR137W-like"/>
</dbReference>
<organism evidence="1 2">
    <name type="scientific">Pseudotabrizicola sediminis</name>
    <dbReference type="NCBI Taxonomy" id="2486418"/>
    <lineage>
        <taxon>Bacteria</taxon>
        <taxon>Pseudomonadati</taxon>
        <taxon>Pseudomonadota</taxon>
        <taxon>Alphaproteobacteria</taxon>
        <taxon>Rhodobacterales</taxon>
        <taxon>Paracoccaceae</taxon>
        <taxon>Pseudotabrizicola</taxon>
    </lineage>
</organism>
<dbReference type="EMBL" id="RPEM01000010">
    <property type="protein sequence ID" value="TGD42279.1"/>
    <property type="molecule type" value="Genomic_DNA"/>
</dbReference>
<dbReference type="SUPFAM" id="SSF143744">
    <property type="entry name" value="GlcG-like"/>
    <property type="match status" value="1"/>
</dbReference>